<dbReference type="AlphaFoldDB" id="A0A402B4T5"/>
<keyword evidence="2" id="KW-1185">Reference proteome</keyword>
<reference evidence="2" key="1">
    <citation type="submission" date="2018-12" db="EMBL/GenBank/DDBJ databases">
        <title>Tengunoibacter tsumagoiensis gen. nov., sp. nov., Dictyobacter kobayashii sp. nov., D. alpinus sp. nov., and D. joshuensis sp. nov. and description of Dictyobacteraceae fam. nov. within the order Ktedonobacterales isolated from Tengu-no-mugimeshi.</title>
        <authorList>
            <person name="Wang C.M."/>
            <person name="Zheng Y."/>
            <person name="Sakai Y."/>
            <person name="Toyoda A."/>
            <person name="Minakuchi Y."/>
            <person name="Abe K."/>
            <person name="Yokota A."/>
            <person name="Yabe S."/>
        </authorList>
    </citation>
    <scope>NUCLEOTIDE SEQUENCE [LARGE SCALE GENOMIC DNA]</scope>
    <source>
        <strain evidence="2">Uno16</strain>
    </source>
</reference>
<evidence type="ECO:0000313" key="2">
    <source>
        <dbReference type="Proteomes" id="UP000287171"/>
    </source>
</evidence>
<gene>
    <name evidence="1" type="ORF">KDA_18210</name>
</gene>
<accession>A0A402B4T5</accession>
<dbReference type="Proteomes" id="UP000287171">
    <property type="component" value="Unassembled WGS sequence"/>
</dbReference>
<name>A0A402B4T5_9CHLR</name>
<organism evidence="1 2">
    <name type="scientific">Dictyobacter alpinus</name>
    <dbReference type="NCBI Taxonomy" id="2014873"/>
    <lineage>
        <taxon>Bacteria</taxon>
        <taxon>Bacillati</taxon>
        <taxon>Chloroflexota</taxon>
        <taxon>Ktedonobacteria</taxon>
        <taxon>Ktedonobacterales</taxon>
        <taxon>Dictyobacteraceae</taxon>
        <taxon>Dictyobacter</taxon>
    </lineage>
</organism>
<proteinExistence type="predicted"/>
<dbReference type="EMBL" id="BIFT01000001">
    <property type="protein sequence ID" value="GCE26337.1"/>
    <property type="molecule type" value="Genomic_DNA"/>
</dbReference>
<sequence>MEERKKKPTLEQFRTIHYFDIPTIATLAELGTTTVYHALLRKPIYQRDAEKIVAALARHTGLELTTEHVDIVVWEESHIH</sequence>
<dbReference type="RefSeq" id="WP_126626810.1">
    <property type="nucleotide sequence ID" value="NZ_BIFT01000001.1"/>
</dbReference>
<comment type="caution">
    <text evidence="1">The sequence shown here is derived from an EMBL/GenBank/DDBJ whole genome shotgun (WGS) entry which is preliminary data.</text>
</comment>
<protein>
    <submittedName>
        <fullName evidence="1">Uncharacterized protein</fullName>
    </submittedName>
</protein>
<evidence type="ECO:0000313" key="1">
    <source>
        <dbReference type="EMBL" id="GCE26337.1"/>
    </source>
</evidence>